<protein>
    <submittedName>
        <fullName evidence="1">Uncharacterized protein</fullName>
    </submittedName>
</protein>
<reference evidence="1" key="1">
    <citation type="submission" date="2013-07" db="EMBL/GenBank/DDBJ databases">
        <title>The genome of an arbuscular mycorrhizal fungus provides insights into the evolution of the oldest plant symbiosis.</title>
        <authorList>
            <consortium name="DOE Joint Genome Institute"/>
            <person name="Tisserant E."/>
            <person name="Malbreil M."/>
            <person name="Kuo A."/>
            <person name="Kohler A."/>
            <person name="Symeonidi A."/>
            <person name="Balestrini R."/>
            <person name="Charron P."/>
            <person name="Duensing N."/>
            <person name="Frei-dit-Frey N."/>
            <person name="Gianinazzi-Pearson V."/>
            <person name="Gilbert B."/>
            <person name="Handa Y."/>
            <person name="Hijri M."/>
            <person name="Kaul R."/>
            <person name="Kawaguchi M."/>
            <person name="Krajinski F."/>
            <person name="Lammers P."/>
            <person name="Lapierre D."/>
            <person name="Masclaux F.G."/>
            <person name="Murat C."/>
            <person name="Morin E."/>
            <person name="Ndikumana S."/>
            <person name="Pagni M."/>
            <person name="Petitpierre D."/>
            <person name="Requena N."/>
            <person name="Rosikiewicz P."/>
            <person name="Riley R."/>
            <person name="Saito K."/>
            <person name="San Clemente H."/>
            <person name="Shapiro H."/>
            <person name="van Tuinen D."/>
            <person name="Becard G."/>
            <person name="Bonfante P."/>
            <person name="Paszkowski U."/>
            <person name="Shachar-Hill Y."/>
            <person name="Young J.P."/>
            <person name="Sanders I.R."/>
            <person name="Henrissat B."/>
            <person name="Rensing S.A."/>
            <person name="Grigoriev I.V."/>
            <person name="Corradi N."/>
            <person name="Roux C."/>
            <person name="Martin F."/>
        </authorList>
    </citation>
    <scope>NUCLEOTIDE SEQUENCE</scope>
    <source>
        <strain evidence="1">DAOM 197198</strain>
    </source>
</reference>
<evidence type="ECO:0000313" key="1">
    <source>
        <dbReference type="EMBL" id="ESA11239.1"/>
    </source>
</evidence>
<name>U9TST3_RHIID</name>
<feature type="non-terminal residue" evidence="1">
    <location>
        <position position="1"/>
    </location>
</feature>
<proteinExistence type="predicted"/>
<gene>
    <name evidence="1" type="ORF">GLOINDRAFT_28514</name>
</gene>
<dbReference type="EMBL" id="KI286222">
    <property type="protein sequence ID" value="ESA11239.1"/>
    <property type="molecule type" value="Genomic_DNA"/>
</dbReference>
<dbReference type="AlphaFoldDB" id="U9TST3"/>
<sequence>RPVSPHKPSHVAFAVCSQGLWPVGDRIIFTHLFKNSDTIRHLKFATGEGFISLLVG</sequence>
<accession>U9TST3</accession>
<organism evidence="1">
    <name type="scientific">Rhizophagus irregularis (strain DAOM 181602 / DAOM 197198 / MUCL 43194)</name>
    <name type="common">Arbuscular mycorrhizal fungus</name>
    <name type="synonym">Glomus intraradices</name>
    <dbReference type="NCBI Taxonomy" id="747089"/>
    <lineage>
        <taxon>Eukaryota</taxon>
        <taxon>Fungi</taxon>
        <taxon>Fungi incertae sedis</taxon>
        <taxon>Mucoromycota</taxon>
        <taxon>Glomeromycotina</taxon>
        <taxon>Glomeromycetes</taxon>
        <taxon>Glomerales</taxon>
        <taxon>Glomeraceae</taxon>
        <taxon>Rhizophagus</taxon>
    </lineage>
</organism>
<dbReference type="HOGENOM" id="CLU_3020079_0_0_1"/>